<evidence type="ECO:0000313" key="2">
    <source>
        <dbReference type="Proteomes" id="UP000243784"/>
    </source>
</evidence>
<dbReference type="EMBL" id="CP015208">
    <property type="protein sequence ID" value="AOY56023.1"/>
    <property type="molecule type" value="Genomic_DNA"/>
</dbReference>
<dbReference type="InterPro" id="IPR021555">
    <property type="entry name" value="DUF3000"/>
</dbReference>
<sequence>MIEISAQDSASTEFKLALTRLAEAELRKELSVTEIAAPKGLAQNAVAFSAQLADSDHSHGHVATGRFVFLWDKSPQDAWAGNFRIVCFVKSNLEPDIADDERISDVALAWLSDALRRRNAVGEAAAGTTTRIVSSGFGSLASEPDHGELEIRASWSPTDDNFSGHLEAWQDLLCVMAGFSPLPDGVHPL</sequence>
<evidence type="ECO:0008006" key="3">
    <source>
        <dbReference type="Google" id="ProtNLM"/>
    </source>
</evidence>
<dbReference type="OrthoDB" id="3210980at2"/>
<dbReference type="AlphaFoldDB" id="A0A1D9DYY4"/>
<protein>
    <recommendedName>
        <fullName evidence="3">Enoyl-CoA hydratase</fullName>
    </recommendedName>
</protein>
<dbReference type="RefSeq" id="WP_070954533.1">
    <property type="nucleotide sequence ID" value="NZ_CP015208.1"/>
</dbReference>
<keyword evidence="2" id="KW-1185">Reference proteome</keyword>
<proteinExistence type="predicted"/>
<dbReference type="STRING" id="535712.A4Z71_03340"/>
<dbReference type="KEGG" id="rpla:A4Z71_03340"/>
<accession>A0A1D9DYY4</accession>
<dbReference type="Pfam" id="PF11452">
    <property type="entry name" value="DUF3000"/>
    <property type="match status" value="1"/>
</dbReference>
<name>A0A1D9DYY4_9MICO</name>
<reference evidence="1 2" key="1">
    <citation type="journal article" date="2016" name="Biochim. Biophys. Acta">
        <title>Photochemical characterization of actinorhodopsin and its functional existence in the natural host.</title>
        <authorList>
            <person name="Nakamura S."/>
            <person name="Kikukawa T."/>
            <person name="Tamogami J."/>
            <person name="Kamiya M."/>
            <person name="Aizawa T."/>
            <person name="Hahn M.W."/>
            <person name="Ihara K."/>
            <person name="Kamo N."/>
            <person name="Demura M."/>
        </authorList>
    </citation>
    <scope>NUCLEOTIDE SEQUENCE [LARGE SCALE GENOMIC DNA]</scope>
    <source>
        <strain evidence="1 2">MWH-Dar1</strain>
    </source>
</reference>
<evidence type="ECO:0000313" key="1">
    <source>
        <dbReference type="EMBL" id="AOY56023.1"/>
    </source>
</evidence>
<dbReference type="Proteomes" id="UP000243784">
    <property type="component" value="Chromosome"/>
</dbReference>
<gene>
    <name evidence="1" type="ORF">A4Z71_03340</name>
</gene>
<organism evidence="1 2">
    <name type="scientific">Candidatus Rhodoluna planktonica</name>
    <dbReference type="NCBI Taxonomy" id="535712"/>
    <lineage>
        <taxon>Bacteria</taxon>
        <taxon>Bacillati</taxon>
        <taxon>Actinomycetota</taxon>
        <taxon>Actinomycetes</taxon>
        <taxon>Micrococcales</taxon>
        <taxon>Microbacteriaceae</taxon>
        <taxon>Luna cluster</taxon>
        <taxon>Luna-1 subcluster</taxon>
        <taxon>Rhodoluna</taxon>
    </lineage>
</organism>